<dbReference type="GO" id="GO:0080188">
    <property type="term" value="P:gene silencing by siRNA-directed DNA methylation"/>
    <property type="evidence" value="ECO:0007669"/>
    <property type="project" value="InterPro"/>
</dbReference>
<dbReference type="OrthoDB" id="910415at2759"/>
<feature type="domain" description="Factor of DNA methylation 1-5/IDN2" evidence="1">
    <location>
        <begin position="2"/>
        <end position="44"/>
    </location>
</feature>
<dbReference type="PANTHER" id="PTHR21596">
    <property type="entry name" value="RIBONUCLEASE P SUBUNIT P38"/>
    <property type="match status" value="1"/>
</dbReference>
<protein>
    <recommendedName>
        <fullName evidence="1">Factor of DNA methylation 1-5/IDN2 domain-containing protein</fullName>
    </recommendedName>
</protein>
<proteinExistence type="predicted"/>
<reference evidence="2 3" key="1">
    <citation type="journal article" date="2015" name="Proc. Natl. Acad. Sci. U.S.A.">
        <title>The resurrection genome of Boea hygrometrica: A blueprint for survival of dehydration.</title>
        <authorList>
            <person name="Xiao L."/>
            <person name="Yang G."/>
            <person name="Zhang L."/>
            <person name="Yang X."/>
            <person name="Zhao S."/>
            <person name="Ji Z."/>
            <person name="Zhou Q."/>
            <person name="Hu M."/>
            <person name="Wang Y."/>
            <person name="Chen M."/>
            <person name="Xu Y."/>
            <person name="Jin H."/>
            <person name="Xiao X."/>
            <person name="Hu G."/>
            <person name="Bao F."/>
            <person name="Hu Y."/>
            <person name="Wan P."/>
            <person name="Li L."/>
            <person name="Deng X."/>
            <person name="Kuang T."/>
            <person name="Xiang C."/>
            <person name="Zhu J.K."/>
            <person name="Oliver M.J."/>
            <person name="He Y."/>
        </authorList>
    </citation>
    <scope>NUCLEOTIDE SEQUENCE [LARGE SCALE GENOMIC DNA]</scope>
    <source>
        <strain evidence="3">cv. XS01</strain>
    </source>
</reference>
<evidence type="ECO:0000313" key="3">
    <source>
        <dbReference type="Proteomes" id="UP000250235"/>
    </source>
</evidence>
<evidence type="ECO:0000313" key="2">
    <source>
        <dbReference type="EMBL" id="KZV55446.1"/>
    </source>
</evidence>
<keyword evidence="3" id="KW-1185">Reference proteome</keyword>
<dbReference type="Proteomes" id="UP000250235">
    <property type="component" value="Unassembled WGS sequence"/>
</dbReference>
<dbReference type="InterPro" id="IPR005379">
    <property type="entry name" value="FDM1-5/IDN2_XH"/>
</dbReference>
<evidence type="ECO:0000259" key="1">
    <source>
        <dbReference type="Pfam" id="PF03469"/>
    </source>
</evidence>
<organism evidence="2 3">
    <name type="scientific">Dorcoceras hygrometricum</name>
    <dbReference type="NCBI Taxonomy" id="472368"/>
    <lineage>
        <taxon>Eukaryota</taxon>
        <taxon>Viridiplantae</taxon>
        <taxon>Streptophyta</taxon>
        <taxon>Embryophyta</taxon>
        <taxon>Tracheophyta</taxon>
        <taxon>Spermatophyta</taxon>
        <taxon>Magnoliopsida</taxon>
        <taxon>eudicotyledons</taxon>
        <taxon>Gunneridae</taxon>
        <taxon>Pentapetalae</taxon>
        <taxon>asterids</taxon>
        <taxon>lamiids</taxon>
        <taxon>Lamiales</taxon>
        <taxon>Gesneriaceae</taxon>
        <taxon>Didymocarpoideae</taxon>
        <taxon>Trichosporeae</taxon>
        <taxon>Loxocarpinae</taxon>
        <taxon>Dorcoceras</taxon>
    </lineage>
</organism>
<dbReference type="Pfam" id="PF03469">
    <property type="entry name" value="XH"/>
    <property type="match status" value="1"/>
</dbReference>
<dbReference type="PANTHER" id="PTHR21596:SF65">
    <property type="entry name" value="PROTEIN INVOLVED IN DE NOVO 2-RELATED"/>
    <property type="match status" value="1"/>
</dbReference>
<name>A0A2Z7D8N1_9LAMI</name>
<sequence length="63" mass="8038">MDLKENFSIEVYYAWTSAFFEINEYHPSRRYIISELWGYEEGRRRSYLWFWVHWHWRGREGIS</sequence>
<dbReference type="InterPro" id="IPR045177">
    <property type="entry name" value="FDM1-5/IDN2"/>
</dbReference>
<dbReference type="EMBL" id="KQ988547">
    <property type="protein sequence ID" value="KZV55446.1"/>
    <property type="molecule type" value="Genomic_DNA"/>
</dbReference>
<accession>A0A2Z7D8N1</accession>
<dbReference type="AlphaFoldDB" id="A0A2Z7D8N1"/>
<gene>
    <name evidence="2" type="ORF">F511_24340</name>
</gene>